<feature type="transmembrane region" description="Helical" evidence="1">
    <location>
        <begin position="12"/>
        <end position="37"/>
    </location>
</feature>
<keyword evidence="1" id="KW-1133">Transmembrane helix</keyword>
<feature type="transmembrane region" description="Helical" evidence="1">
    <location>
        <begin position="83"/>
        <end position="107"/>
    </location>
</feature>
<dbReference type="EMBL" id="FQVG01000017">
    <property type="protein sequence ID" value="SHE80325.1"/>
    <property type="molecule type" value="Genomic_DNA"/>
</dbReference>
<proteinExistence type="predicted"/>
<keyword evidence="1" id="KW-0812">Transmembrane</keyword>
<keyword evidence="1" id="KW-0472">Membrane</keyword>
<protein>
    <submittedName>
        <fullName evidence="2">Uncharacterized protein</fullName>
    </submittedName>
</protein>
<accession>A0A1M4WGK9</accession>
<evidence type="ECO:0000256" key="1">
    <source>
        <dbReference type="SAM" id="Phobius"/>
    </source>
</evidence>
<gene>
    <name evidence="2" type="ORF">SAMN02746091_01145</name>
</gene>
<keyword evidence="3" id="KW-1185">Reference proteome</keyword>
<name>A0A1M4WGK9_9CLOT</name>
<dbReference type="AlphaFoldDB" id="A0A1M4WGK9"/>
<feature type="transmembrane region" description="Helical" evidence="1">
    <location>
        <begin position="154"/>
        <end position="176"/>
    </location>
</feature>
<dbReference type="Proteomes" id="UP000184423">
    <property type="component" value="Unassembled WGS sequence"/>
</dbReference>
<evidence type="ECO:0000313" key="3">
    <source>
        <dbReference type="Proteomes" id="UP000184423"/>
    </source>
</evidence>
<evidence type="ECO:0000313" key="2">
    <source>
        <dbReference type="EMBL" id="SHE80325.1"/>
    </source>
</evidence>
<feature type="transmembrane region" description="Helical" evidence="1">
    <location>
        <begin position="128"/>
        <end position="148"/>
    </location>
</feature>
<reference evidence="3" key="1">
    <citation type="submission" date="2016-11" db="EMBL/GenBank/DDBJ databases">
        <authorList>
            <person name="Varghese N."/>
            <person name="Submissions S."/>
        </authorList>
    </citation>
    <scope>NUCLEOTIDE SEQUENCE [LARGE SCALE GENOMIC DNA]</scope>
    <source>
        <strain evidence="3">DSM 10124</strain>
    </source>
</reference>
<organism evidence="2 3">
    <name type="scientific">Caloramator proteoclasticus DSM 10124</name>
    <dbReference type="NCBI Taxonomy" id="1121262"/>
    <lineage>
        <taxon>Bacteria</taxon>
        <taxon>Bacillati</taxon>
        <taxon>Bacillota</taxon>
        <taxon>Clostridia</taxon>
        <taxon>Eubacteriales</taxon>
        <taxon>Clostridiaceae</taxon>
        <taxon>Caloramator</taxon>
    </lineage>
</organism>
<dbReference type="RefSeq" id="WP_027308763.1">
    <property type="nucleotide sequence ID" value="NZ_FQVG01000017.1"/>
</dbReference>
<sequence>MNKGAYKYLFWGMMYIFLNIHIGYLNILPNFVGYIFILYSLNLLSGEIEILNKAKLPTIVLIPIGIKDILEQNYLYKLLETQYSIIILKFLNSLEVVLFLYVLYILCQGISSVLRDRGLLKIEKSINNAFRTFFIFSVLVIFFDPFSLNLPLEFGYIAIISAIVCCIIGLYLGYLFKKIGDAI</sequence>